<sequence>MRILLIGLILALFTVAGCGKKTDEPIFTEDKPDTTATAEETPISKEVIGDILQQIPSPLEISVLLKESGKTYNPAFLNSADNASKYNTNYKKALNLGIYGTDLGYTNIYEQSKDGAKYMTSIKGLADGLSIGQFFDIETIARLATNSKNLDSLLLITTQNFNTINSYLQTQDRANLSVLFLTGGWLEALHITCGVASANPGNQQLKETIGEQKIILENIMLLLSFYKDTDQNMASLLKDMEELKKIYDKVKITYTYKESTFEVVDGVMVIKDNSTSTIEITPEDIASISAATSSIRNKIIA</sequence>
<accession>A0ABW3JZ98</accession>
<dbReference type="PROSITE" id="PS51257">
    <property type="entry name" value="PROKAR_LIPOPROTEIN"/>
    <property type="match status" value="1"/>
</dbReference>
<gene>
    <name evidence="2" type="ORF">ACFQ21_08330</name>
</gene>
<feature type="coiled-coil region" evidence="1">
    <location>
        <begin position="226"/>
        <end position="253"/>
    </location>
</feature>
<dbReference type="Proteomes" id="UP001597112">
    <property type="component" value="Unassembled WGS sequence"/>
</dbReference>
<proteinExistence type="predicted"/>
<keyword evidence="1" id="KW-0175">Coiled coil</keyword>
<organism evidence="2 3">
    <name type="scientific">Ohtaekwangia kribbensis</name>
    <dbReference type="NCBI Taxonomy" id="688913"/>
    <lineage>
        <taxon>Bacteria</taxon>
        <taxon>Pseudomonadati</taxon>
        <taxon>Bacteroidota</taxon>
        <taxon>Cytophagia</taxon>
        <taxon>Cytophagales</taxon>
        <taxon>Fulvivirgaceae</taxon>
        <taxon>Ohtaekwangia</taxon>
    </lineage>
</organism>
<comment type="caution">
    <text evidence="2">The sequence shown here is derived from an EMBL/GenBank/DDBJ whole genome shotgun (WGS) entry which is preliminary data.</text>
</comment>
<reference evidence="3" key="1">
    <citation type="journal article" date="2019" name="Int. J. Syst. Evol. Microbiol.">
        <title>The Global Catalogue of Microorganisms (GCM) 10K type strain sequencing project: providing services to taxonomists for standard genome sequencing and annotation.</title>
        <authorList>
            <consortium name="The Broad Institute Genomics Platform"/>
            <consortium name="The Broad Institute Genome Sequencing Center for Infectious Disease"/>
            <person name="Wu L."/>
            <person name="Ma J."/>
        </authorList>
    </citation>
    <scope>NUCLEOTIDE SEQUENCE [LARGE SCALE GENOMIC DNA]</scope>
    <source>
        <strain evidence="3">CCUG 58938</strain>
    </source>
</reference>
<evidence type="ECO:0000313" key="2">
    <source>
        <dbReference type="EMBL" id="MFD0999310.1"/>
    </source>
</evidence>
<dbReference type="EMBL" id="JBHTKA010000001">
    <property type="protein sequence ID" value="MFD0999310.1"/>
    <property type="molecule type" value="Genomic_DNA"/>
</dbReference>
<name>A0ABW3JZ98_9BACT</name>
<evidence type="ECO:0000313" key="3">
    <source>
        <dbReference type="Proteomes" id="UP001597112"/>
    </source>
</evidence>
<protein>
    <submittedName>
        <fullName evidence="2">Uncharacterized protein</fullName>
    </submittedName>
</protein>
<dbReference type="RefSeq" id="WP_377577525.1">
    <property type="nucleotide sequence ID" value="NZ_JBHTKA010000001.1"/>
</dbReference>
<evidence type="ECO:0000256" key="1">
    <source>
        <dbReference type="SAM" id="Coils"/>
    </source>
</evidence>
<keyword evidence="3" id="KW-1185">Reference proteome</keyword>